<evidence type="ECO:0000313" key="3">
    <source>
        <dbReference type="EMBL" id="KAF7132947.1"/>
    </source>
</evidence>
<feature type="domain" description="Retrovirus-related Pol polyprotein from transposon TNT 1-94-like beta-barrel" evidence="2">
    <location>
        <begin position="64"/>
        <end position="139"/>
    </location>
</feature>
<evidence type="ECO:0000313" key="4">
    <source>
        <dbReference type="Proteomes" id="UP000626092"/>
    </source>
</evidence>
<feature type="region of interest" description="Disordered" evidence="1">
    <location>
        <begin position="349"/>
        <end position="386"/>
    </location>
</feature>
<name>A0A834LF01_RHOSS</name>
<feature type="compositionally biased region" description="Pro residues" evidence="1">
    <location>
        <begin position="258"/>
        <end position="275"/>
    </location>
</feature>
<reference evidence="3" key="1">
    <citation type="submission" date="2019-11" db="EMBL/GenBank/DDBJ databases">
        <authorList>
            <person name="Liu Y."/>
            <person name="Hou J."/>
            <person name="Li T.-Q."/>
            <person name="Guan C.-H."/>
            <person name="Wu X."/>
            <person name="Wu H.-Z."/>
            <person name="Ling F."/>
            <person name="Zhang R."/>
            <person name="Shi X.-G."/>
            <person name="Ren J.-P."/>
            <person name="Chen E.-F."/>
            <person name="Sun J.-M."/>
        </authorList>
    </citation>
    <scope>NUCLEOTIDE SEQUENCE</scope>
    <source>
        <strain evidence="3">Adult_tree_wgs_1</strain>
        <tissue evidence="3">Leaves</tissue>
    </source>
</reference>
<protein>
    <recommendedName>
        <fullName evidence="2">Retrovirus-related Pol polyprotein from transposon TNT 1-94-like beta-barrel domain-containing protein</fullName>
    </recommendedName>
</protein>
<dbReference type="EMBL" id="WJXA01000009">
    <property type="protein sequence ID" value="KAF7132947.1"/>
    <property type="molecule type" value="Genomic_DNA"/>
</dbReference>
<gene>
    <name evidence="3" type="ORF">RHSIM_Rhsim09G0089300</name>
</gene>
<feature type="compositionally biased region" description="Low complexity" evidence="1">
    <location>
        <begin position="276"/>
        <end position="287"/>
    </location>
</feature>
<organism evidence="3 4">
    <name type="scientific">Rhododendron simsii</name>
    <name type="common">Sims's rhododendron</name>
    <dbReference type="NCBI Taxonomy" id="118357"/>
    <lineage>
        <taxon>Eukaryota</taxon>
        <taxon>Viridiplantae</taxon>
        <taxon>Streptophyta</taxon>
        <taxon>Embryophyta</taxon>
        <taxon>Tracheophyta</taxon>
        <taxon>Spermatophyta</taxon>
        <taxon>Magnoliopsida</taxon>
        <taxon>eudicotyledons</taxon>
        <taxon>Gunneridae</taxon>
        <taxon>Pentapetalae</taxon>
        <taxon>asterids</taxon>
        <taxon>Ericales</taxon>
        <taxon>Ericaceae</taxon>
        <taxon>Ericoideae</taxon>
        <taxon>Rhodoreae</taxon>
        <taxon>Rhododendron</taxon>
    </lineage>
</organism>
<sequence length="386" mass="41780">MEQSAITLYVSVILEGLKQYPPSTRFTKSDLPSVFADILSKSGILSKSSKHSSALSAATGTSSWFFDSACCNHMTSDSAIFSSKLHASNTPAIQTADGSHIHVGHIGHISTPTISLSDTYLIPKLTLNLISIGQLCELGLNVIFSATGCHVQDPRTGKTLKIGRKVGRLYELINLHIPSQSSSFKCVPPTLSVSPPQRSVMSNSSNSLSIWHSRLVVSTSSFFTDPSVDIFLDDVDTGSSELHSAVYPEAPILSDDPTPTPPSPSQSEPPSPPDSSLPTSLPSTTIFTHDDHDTTIPLRHSDRVRQTPAYLRDFVCSSTVLSRHEPRSYREASTNPVWQQAMPLGASVEVSKTQSVEEQSRRSPKTKNTRAVKWPGPLDAKTEAKS</sequence>
<feature type="compositionally biased region" description="Basic and acidic residues" evidence="1">
    <location>
        <begin position="288"/>
        <end position="301"/>
    </location>
</feature>
<dbReference type="OrthoDB" id="1706811at2759"/>
<evidence type="ECO:0000259" key="2">
    <source>
        <dbReference type="Pfam" id="PF22936"/>
    </source>
</evidence>
<dbReference type="AlphaFoldDB" id="A0A834LF01"/>
<dbReference type="Pfam" id="PF22936">
    <property type="entry name" value="Pol_BBD"/>
    <property type="match status" value="1"/>
</dbReference>
<dbReference type="Proteomes" id="UP000626092">
    <property type="component" value="Unassembled WGS sequence"/>
</dbReference>
<comment type="caution">
    <text evidence="3">The sequence shown here is derived from an EMBL/GenBank/DDBJ whole genome shotgun (WGS) entry which is preliminary data.</text>
</comment>
<evidence type="ECO:0000256" key="1">
    <source>
        <dbReference type="SAM" id="MobiDB-lite"/>
    </source>
</evidence>
<accession>A0A834LF01</accession>
<keyword evidence="4" id="KW-1185">Reference proteome</keyword>
<dbReference type="InterPro" id="IPR054722">
    <property type="entry name" value="PolX-like_BBD"/>
</dbReference>
<feature type="region of interest" description="Disordered" evidence="1">
    <location>
        <begin position="249"/>
        <end position="301"/>
    </location>
</feature>
<proteinExistence type="predicted"/>